<feature type="domain" description="Secretion system C-terminal sorting" evidence="2">
    <location>
        <begin position="308"/>
        <end position="386"/>
    </location>
</feature>
<feature type="signal peptide" evidence="1">
    <location>
        <begin position="1"/>
        <end position="22"/>
    </location>
</feature>
<reference evidence="3 4" key="1">
    <citation type="submission" date="2018-09" db="EMBL/GenBank/DDBJ databases">
        <authorList>
            <person name="Zeman M."/>
            <person name="Pardy F."/>
        </authorList>
    </citation>
    <scope>NUCLEOTIDE SEQUENCE [LARGE SCALE GENOMIC DNA]</scope>
    <source>
        <strain evidence="3 4">CCM 8852</strain>
    </source>
</reference>
<dbReference type="Proteomes" id="UP000284250">
    <property type="component" value="Unassembled WGS sequence"/>
</dbReference>
<evidence type="ECO:0000313" key="3">
    <source>
        <dbReference type="EMBL" id="RIY07274.1"/>
    </source>
</evidence>
<name>A0A418QQ30_9BACT</name>
<dbReference type="EMBL" id="QYCN01000031">
    <property type="protein sequence ID" value="RIY07274.1"/>
    <property type="molecule type" value="Genomic_DNA"/>
</dbReference>
<gene>
    <name evidence="3" type="ORF">D0T11_17195</name>
</gene>
<organism evidence="3 4">
    <name type="scientific">Hymenobacter rubripertinctus</name>
    <dbReference type="NCBI Taxonomy" id="2029981"/>
    <lineage>
        <taxon>Bacteria</taxon>
        <taxon>Pseudomonadati</taxon>
        <taxon>Bacteroidota</taxon>
        <taxon>Cytophagia</taxon>
        <taxon>Cytophagales</taxon>
        <taxon>Hymenobacteraceae</taxon>
        <taxon>Hymenobacter</taxon>
    </lineage>
</organism>
<dbReference type="Pfam" id="PF18962">
    <property type="entry name" value="Por_Secre_tail"/>
    <property type="match status" value="1"/>
</dbReference>
<evidence type="ECO:0000256" key="1">
    <source>
        <dbReference type="SAM" id="SignalP"/>
    </source>
</evidence>
<dbReference type="RefSeq" id="WP_119657042.1">
    <property type="nucleotide sequence ID" value="NZ_JBHUOI010000012.1"/>
</dbReference>
<dbReference type="OrthoDB" id="873118at2"/>
<dbReference type="Gene3D" id="2.60.40.4070">
    <property type="match status" value="1"/>
</dbReference>
<evidence type="ECO:0000259" key="2">
    <source>
        <dbReference type="Pfam" id="PF18962"/>
    </source>
</evidence>
<protein>
    <submittedName>
        <fullName evidence="3">T9SS C-terminal target domain-containing protein</fullName>
    </submittedName>
</protein>
<reference evidence="3 4" key="2">
    <citation type="submission" date="2019-01" db="EMBL/GenBank/DDBJ databases">
        <title>Hymenobacter humicola sp. nov., isolated from soils in Antarctica.</title>
        <authorList>
            <person name="Sedlacek I."/>
            <person name="Holochova P."/>
            <person name="Kralova S."/>
            <person name="Pantucek R."/>
            <person name="Stankova E."/>
            <person name="Vrbovska V."/>
            <person name="Kristofova L."/>
            <person name="Svec P."/>
            <person name="Busse H.-J."/>
        </authorList>
    </citation>
    <scope>NUCLEOTIDE SEQUENCE [LARGE SCALE GENOMIC DNA]</scope>
    <source>
        <strain evidence="3 4">CCM 8852</strain>
    </source>
</reference>
<evidence type="ECO:0000313" key="4">
    <source>
        <dbReference type="Proteomes" id="UP000284250"/>
    </source>
</evidence>
<comment type="caution">
    <text evidence="3">The sequence shown here is derived from an EMBL/GenBank/DDBJ whole genome shotgun (WGS) entry which is preliminary data.</text>
</comment>
<accession>A0A418QQ30</accession>
<proteinExistence type="predicted"/>
<keyword evidence="1" id="KW-0732">Signal</keyword>
<feature type="chain" id="PRO_5019440418" evidence="1">
    <location>
        <begin position="23"/>
        <end position="388"/>
    </location>
</feature>
<sequence>MKKQFTLAALGLLTASAFSAQAQITVDGKVLPTEIGAGVGKYKELGAFTNPRGFGDFGLLKLYAATTADKIYVFVAGTVEQKGADAGNAFQLYINLPNLTGVKSPDPLPLPKAGAAGDPLTTFEKMDAIMDFEVDMALAIHGAPGAPQTLIPSAVFYTGGTTANAKVLGPNLNTATGAASTMSTGTATAPFTSLANARMAYQNSPDGKVTTNPGNFGWEIELDRAALGVPATAQSIQLFVFQNNQDGSYGSSDFIPQATPPITTNNGNTEGSPDFTGIGGNQFVTYALATSTSTGTRQADDQKIGMSVYPNPASGSVKVSYNVLDKAQTVNVTLFDLAGRKVKNMVSGKQSIGAHSADLNSSDLSAGTYLVKVQVGDAVANRKVVIMK</sequence>
<keyword evidence="4" id="KW-1185">Reference proteome</keyword>
<dbReference type="NCBIfam" id="TIGR04183">
    <property type="entry name" value="Por_Secre_tail"/>
    <property type="match status" value="1"/>
</dbReference>
<dbReference type="InterPro" id="IPR026444">
    <property type="entry name" value="Secre_tail"/>
</dbReference>
<dbReference type="AlphaFoldDB" id="A0A418QQ30"/>